<evidence type="ECO:0000313" key="4">
    <source>
        <dbReference type="Proteomes" id="UP001626550"/>
    </source>
</evidence>
<keyword evidence="2" id="KW-1133">Transmembrane helix</keyword>
<name>A0ABD2Q7E5_9PLAT</name>
<keyword evidence="4" id="KW-1185">Reference proteome</keyword>
<reference evidence="3 4" key="1">
    <citation type="submission" date="2024-11" db="EMBL/GenBank/DDBJ databases">
        <title>Adaptive evolution of stress response genes in parasites aligns with host niche diversity.</title>
        <authorList>
            <person name="Hahn C."/>
            <person name="Resl P."/>
        </authorList>
    </citation>
    <scope>NUCLEOTIDE SEQUENCE [LARGE SCALE GENOMIC DNA]</scope>
    <source>
        <strain evidence="3">EGGRZ-B1_66</strain>
        <tissue evidence="3">Body</tissue>
    </source>
</reference>
<dbReference type="Proteomes" id="UP001626550">
    <property type="component" value="Unassembled WGS sequence"/>
</dbReference>
<proteinExistence type="predicted"/>
<comment type="caution">
    <text evidence="3">The sequence shown here is derived from an EMBL/GenBank/DDBJ whole genome shotgun (WGS) entry which is preliminary data.</text>
</comment>
<feature type="compositionally biased region" description="Polar residues" evidence="1">
    <location>
        <begin position="662"/>
        <end position="676"/>
    </location>
</feature>
<protein>
    <submittedName>
        <fullName evidence="3">Uncharacterized protein</fullName>
    </submittedName>
</protein>
<feature type="transmembrane region" description="Helical" evidence="2">
    <location>
        <begin position="477"/>
        <end position="501"/>
    </location>
</feature>
<dbReference type="EMBL" id="JBJKFK010000739">
    <property type="protein sequence ID" value="KAL3315494.1"/>
    <property type="molecule type" value="Genomic_DNA"/>
</dbReference>
<feature type="non-terminal residue" evidence="3">
    <location>
        <position position="764"/>
    </location>
</feature>
<evidence type="ECO:0000256" key="1">
    <source>
        <dbReference type="SAM" id="MobiDB-lite"/>
    </source>
</evidence>
<evidence type="ECO:0000313" key="3">
    <source>
        <dbReference type="EMBL" id="KAL3315494.1"/>
    </source>
</evidence>
<evidence type="ECO:0000256" key="2">
    <source>
        <dbReference type="SAM" id="Phobius"/>
    </source>
</evidence>
<dbReference type="SUPFAM" id="SSF49785">
    <property type="entry name" value="Galactose-binding domain-like"/>
    <property type="match status" value="1"/>
</dbReference>
<keyword evidence="2" id="KW-0812">Transmembrane</keyword>
<dbReference type="InterPro" id="IPR008979">
    <property type="entry name" value="Galactose-bd-like_sf"/>
</dbReference>
<keyword evidence="2" id="KW-0472">Membrane</keyword>
<organism evidence="3 4">
    <name type="scientific">Cichlidogyrus casuarinus</name>
    <dbReference type="NCBI Taxonomy" id="1844966"/>
    <lineage>
        <taxon>Eukaryota</taxon>
        <taxon>Metazoa</taxon>
        <taxon>Spiralia</taxon>
        <taxon>Lophotrochozoa</taxon>
        <taxon>Platyhelminthes</taxon>
        <taxon>Monogenea</taxon>
        <taxon>Monopisthocotylea</taxon>
        <taxon>Dactylogyridea</taxon>
        <taxon>Ancyrocephalidae</taxon>
        <taxon>Cichlidogyrus</taxon>
    </lineage>
</organism>
<gene>
    <name evidence="3" type="ORF">Ciccas_005873</name>
</gene>
<accession>A0ABD2Q7E5</accession>
<dbReference type="Gene3D" id="2.60.120.1190">
    <property type="match status" value="1"/>
</dbReference>
<feature type="region of interest" description="Disordered" evidence="1">
    <location>
        <begin position="662"/>
        <end position="684"/>
    </location>
</feature>
<feature type="region of interest" description="Disordered" evidence="1">
    <location>
        <begin position="534"/>
        <end position="555"/>
    </location>
</feature>
<sequence>MASCPDSVHSCCNFVFSATAAVSRAAEEVQFCREDGLIGDFTSSSNLRPEFSAENAKRIALVTTLSFLALQNEEKFAKYLLLDYKRERNGPWIRYVDAKENCKLGANRVATVESMIPLMPPLTARWLRIYPFAGQGTQPCLNVQVIGCPAKETNEEKGADVVSLQLYLGFLSDGVLEYATAGSYLVAGTLPEKALKDTTYDTRNARNSFPAFHSLGQDNEPMCASLPAISNHQGGLGKLTDSELAVFDPYKTQNELLAWNVDSSPPDDQNNVLMRRVFFRFDNFYNFTKVQLHSVPGQFLLKVGEDRQISLRSPQLASVSLYRVPAKSLNDAFRASGTRSALMENHVKVAEARGQFGQKAWLEARFDTQLSAEDVGDRKEFARVANLAVLEVTFAAGARWLALDEIHFVNEKPQLVQYEAFLETLMRRDQDKMEKIFSSTLLPERYEETGPQVQEETVIVESPPGTTSVPSTEFLKYAAGVVFCILLGIVVISSIACYCIIMRKRKMNSKHNDGLKYMPPSTLRQSRASLLDLGNTSHFPNGGSSSDGSTQHTNVPATMPLFNSPTYQRGIGIDPNTISALAAANYLQGSGALYPGLTTPATMARSMVMGMHGPQYFQNPGSILDQSDLNAMQLSPMGAHNCFMPISVAEEQNRMGNGSVYTTLPVNQMGSDSDSGTAERDNGMKAPMFIPPPPQIPLPPTPNGTLPQNSVLRAQQNWMMPESGPYVNGNGTMDYLPLLQHQQQQLMMLGLLQQNGNAAQQAEP</sequence>
<dbReference type="AlphaFoldDB" id="A0ABD2Q7E5"/>
<dbReference type="Gene3D" id="2.60.120.260">
    <property type="entry name" value="Galactose-binding domain-like"/>
    <property type="match status" value="1"/>
</dbReference>